<reference evidence="2 3" key="1">
    <citation type="submission" date="2018-09" db="EMBL/GenBank/DDBJ databases">
        <authorList>
            <person name="Fryberger R.B."/>
            <person name="Stoner T.H."/>
            <person name="Garlena R.A."/>
            <person name="Russell D.A."/>
            <person name="Pope W.H."/>
            <person name="Jacobs-Sera D."/>
            <person name="Hatfull G.F."/>
        </authorList>
    </citation>
    <scope>NUCLEOTIDE SEQUENCE [LARGE SCALE GENOMIC DNA]</scope>
</reference>
<proteinExistence type="predicted"/>
<dbReference type="EMBL" id="MH834604">
    <property type="protein sequence ID" value="AYN57397.1"/>
    <property type="molecule type" value="Genomic_DNA"/>
</dbReference>
<keyword evidence="1" id="KW-1133">Transmembrane helix</keyword>
<evidence type="ECO:0000313" key="2">
    <source>
        <dbReference type="EMBL" id="AYN57397.1"/>
    </source>
</evidence>
<accession>A0A3G2KEK6</accession>
<sequence length="86" mass="9111">MMVLATAATAASAVTLAFVILVVLVPVAFIAAIFIVVALRLSKRRRIKKAAETLAAKNAATDAAIARLKVQQAEDDIIARSRQLIP</sequence>
<evidence type="ECO:0000313" key="3">
    <source>
        <dbReference type="Proteomes" id="UP000269792"/>
    </source>
</evidence>
<protein>
    <submittedName>
        <fullName evidence="2">Uncharacterized protein</fullName>
    </submittedName>
</protein>
<organism evidence="2 3">
    <name type="scientific">Microbacterium phage Coltrane</name>
    <dbReference type="NCBI Taxonomy" id="2419974"/>
    <lineage>
        <taxon>Viruses</taxon>
        <taxon>Duplodnaviria</taxon>
        <taxon>Heunggongvirae</taxon>
        <taxon>Uroviricota</taxon>
        <taxon>Caudoviricetes</taxon>
        <taxon>Armstrongvirus</taxon>
        <taxon>Armstrongvirus armstrong</taxon>
    </lineage>
</organism>
<evidence type="ECO:0000256" key="1">
    <source>
        <dbReference type="SAM" id="Phobius"/>
    </source>
</evidence>
<dbReference type="Proteomes" id="UP000269792">
    <property type="component" value="Segment"/>
</dbReference>
<gene>
    <name evidence="2" type="primary">61</name>
    <name evidence="2" type="ORF">PBI_COLTRANE_61</name>
</gene>
<keyword evidence="1" id="KW-0472">Membrane</keyword>
<feature type="transmembrane region" description="Helical" evidence="1">
    <location>
        <begin position="12"/>
        <end position="39"/>
    </location>
</feature>
<name>A0A3G2KEK6_9CAUD</name>
<keyword evidence="1" id="KW-0812">Transmembrane</keyword>